<dbReference type="SUPFAM" id="SSF116734">
    <property type="entry name" value="DNA methylase specificity domain"/>
    <property type="match status" value="1"/>
</dbReference>
<organism evidence="1 2">
    <name type="scientific">[Mycoplasma] falconis</name>
    <dbReference type="NCBI Taxonomy" id="92403"/>
    <lineage>
        <taxon>Bacteria</taxon>
        <taxon>Bacillati</taxon>
        <taxon>Mycoplasmatota</taxon>
        <taxon>Mycoplasmoidales</taxon>
        <taxon>Metamycoplasmataceae</taxon>
        <taxon>Metamycoplasma</taxon>
    </lineage>
</organism>
<dbReference type="RefSeq" id="WP_140781518.1">
    <property type="nucleotide sequence ID" value="NZ_VFSS01000011.1"/>
</dbReference>
<protein>
    <recommendedName>
        <fullName evidence="3">Type I restriction modification DNA specificity domain-containing protein</fullName>
    </recommendedName>
</protein>
<dbReference type="OrthoDB" id="9816225at2"/>
<dbReference type="AlphaFoldDB" id="A0A501X8X9"/>
<keyword evidence="2" id="KW-1185">Reference proteome</keyword>
<evidence type="ECO:0000313" key="1">
    <source>
        <dbReference type="EMBL" id="TPE56916.1"/>
    </source>
</evidence>
<sequence length="210" mass="24710">MIEKYEKILTKIEKILKVELQKYKQWQPIKKYNPTVVNKNTNKFENEKIYLDTGSLSDINNYSNDLAIFNCNNKPSRASLLPETKSVYFAKLKNTNKYLLINNNKDILNNYILSSGFLGIKESDDFPLSLIFSILISRDFIINKDNNCQGTTMAALTLENFYKINVKYLTKQERKNFDNKYKCFVFLFETISLKIKKLNNIKTNLLNKYF</sequence>
<evidence type="ECO:0008006" key="3">
    <source>
        <dbReference type="Google" id="ProtNLM"/>
    </source>
</evidence>
<dbReference type="Proteomes" id="UP000319776">
    <property type="component" value="Unassembled WGS sequence"/>
</dbReference>
<comment type="caution">
    <text evidence="1">The sequence shown here is derived from an EMBL/GenBank/DDBJ whole genome shotgun (WGS) entry which is preliminary data.</text>
</comment>
<reference evidence="1 2" key="1">
    <citation type="submission" date="2019-06" db="EMBL/GenBank/DDBJ databases">
        <title>Mycoplasma falconis type strain whole genome sequence.</title>
        <authorList>
            <person name="Spergser J."/>
        </authorList>
    </citation>
    <scope>NUCLEOTIDE SEQUENCE [LARGE SCALE GENOMIC DNA]</scope>
    <source>
        <strain evidence="1 2">ATCC 51372</strain>
    </source>
</reference>
<proteinExistence type="predicted"/>
<name>A0A501X8X9_9BACT</name>
<dbReference type="EMBL" id="VFSS01000011">
    <property type="protein sequence ID" value="TPE56916.1"/>
    <property type="molecule type" value="Genomic_DNA"/>
</dbReference>
<accession>A0A501X8X9</accession>
<gene>
    <name evidence="1" type="ORF">FJO69_02630</name>
</gene>
<evidence type="ECO:0000313" key="2">
    <source>
        <dbReference type="Proteomes" id="UP000319776"/>
    </source>
</evidence>